<dbReference type="EMBL" id="CACVKT020005617">
    <property type="protein sequence ID" value="CAC5396454.1"/>
    <property type="molecule type" value="Genomic_DNA"/>
</dbReference>
<keyword evidence="1" id="KW-1015">Disulfide bond</keyword>
<dbReference type="InterPro" id="IPR050111">
    <property type="entry name" value="C-type_lectin/snaclec_domain"/>
</dbReference>
<dbReference type="CDD" id="cd00037">
    <property type="entry name" value="CLECT"/>
    <property type="match status" value="1"/>
</dbReference>
<gene>
    <name evidence="4" type="ORF">MCOR_31010</name>
</gene>
<dbReference type="InterPro" id="IPR001304">
    <property type="entry name" value="C-type_lectin-like"/>
</dbReference>
<evidence type="ECO:0000256" key="2">
    <source>
        <dbReference type="SAM" id="SignalP"/>
    </source>
</evidence>
<protein>
    <recommendedName>
        <fullName evidence="3">C-type lectin domain-containing protein</fullName>
    </recommendedName>
</protein>
<reference evidence="4 5" key="1">
    <citation type="submission" date="2020-06" db="EMBL/GenBank/DDBJ databases">
        <authorList>
            <person name="Li R."/>
            <person name="Bekaert M."/>
        </authorList>
    </citation>
    <scope>NUCLEOTIDE SEQUENCE [LARGE SCALE GENOMIC DNA]</scope>
    <source>
        <strain evidence="5">wild</strain>
    </source>
</reference>
<accession>A0A6J8CN33</accession>
<dbReference type="InterPro" id="IPR018378">
    <property type="entry name" value="C-type_lectin_CS"/>
</dbReference>
<dbReference type="AlphaFoldDB" id="A0A6J8CN33"/>
<dbReference type="Proteomes" id="UP000507470">
    <property type="component" value="Unassembled WGS sequence"/>
</dbReference>
<feature type="chain" id="PRO_5027049327" description="C-type lectin domain-containing protein" evidence="2">
    <location>
        <begin position="16"/>
        <end position="197"/>
    </location>
</feature>
<dbReference type="OrthoDB" id="6039680at2759"/>
<evidence type="ECO:0000259" key="3">
    <source>
        <dbReference type="PROSITE" id="PS50041"/>
    </source>
</evidence>
<dbReference type="PROSITE" id="PS00615">
    <property type="entry name" value="C_TYPE_LECTIN_1"/>
    <property type="match status" value="1"/>
</dbReference>
<feature type="domain" description="C-type lectin" evidence="3">
    <location>
        <begin position="69"/>
        <end position="186"/>
    </location>
</feature>
<keyword evidence="2" id="KW-0732">Signal</keyword>
<name>A0A6J8CN33_MYTCO</name>
<keyword evidence="5" id="KW-1185">Reference proteome</keyword>
<dbReference type="Pfam" id="PF00059">
    <property type="entry name" value="Lectin_C"/>
    <property type="match status" value="1"/>
</dbReference>
<proteinExistence type="predicted"/>
<sequence>MIAVVLVLWAMYVEAGRQDVCLAKTEKSHLSNLRNQLKGFEKTIGDLEKGLKGKHILGNGGCKKDWDRFRDHCYYFNKDKKSWFEAERYCQAEGSSLVNIVDENENNFVMTKSKEANAGHFWIGAINCDSGKWIWGSNFEPVKYFKWHPREPNGSGKSILCVELYPAADGAWNDHSCSVTYAFVCKRHVRNGCPKKN</sequence>
<dbReference type="SMART" id="SM00034">
    <property type="entry name" value="CLECT"/>
    <property type="match status" value="1"/>
</dbReference>
<dbReference type="Gene3D" id="3.10.100.10">
    <property type="entry name" value="Mannose-Binding Protein A, subunit A"/>
    <property type="match status" value="1"/>
</dbReference>
<dbReference type="InterPro" id="IPR016186">
    <property type="entry name" value="C-type_lectin-like/link_sf"/>
</dbReference>
<organism evidence="4 5">
    <name type="scientific">Mytilus coruscus</name>
    <name type="common">Sea mussel</name>
    <dbReference type="NCBI Taxonomy" id="42192"/>
    <lineage>
        <taxon>Eukaryota</taxon>
        <taxon>Metazoa</taxon>
        <taxon>Spiralia</taxon>
        <taxon>Lophotrochozoa</taxon>
        <taxon>Mollusca</taxon>
        <taxon>Bivalvia</taxon>
        <taxon>Autobranchia</taxon>
        <taxon>Pteriomorphia</taxon>
        <taxon>Mytilida</taxon>
        <taxon>Mytiloidea</taxon>
        <taxon>Mytilidae</taxon>
        <taxon>Mytilinae</taxon>
        <taxon>Mytilus</taxon>
    </lineage>
</organism>
<evidence type="ECO:0000313" key="5">
    <source>
        <dbReference type="Proteomes" id="UP000507470"/>
    </source>
</evidence>
<dbReference type="PROSITE" id="PS50041">
    <property type="entry name" value="C_TYPE_LECTIN_2"/>
    <property type="match status" value="1"/>
</dbReference>
<evidence type="ECO:0000256" key="1">
    <source>
        <dbReference type="ARBA" id="ARBA00023157"/>
    </source>
</evidence>
<dbReference type="InterPro" id="IPR016187">
    <property type="entry name" value="CTDL_fold"/>
</dbReference>
<feature type="signal peptide" evidence="2">
    <location>
        <begin position="1"/>
        <end position="15"/>
    </location>
</feature>
<evidence type="ECO:0000313" key="4">
    <source>
        <dbReference type="EMBL" id="CAC5396454.1"/>
    </source>
</evidence>
<dbReference type="PANTHER" id="PTHR22803">
    <property type="entry name" value="MANNOSE, PHOSPHOLIPASE, LECTIN RECEPTOR RELATED"/>
    <property type="match status" value="1"/>
</dbReference>
<dbReference type="SUPFAM" id="SSF56436">
    <property type="entry name" value="C-type lectin-like"/>
    <property type="match status" value="1"/>
</dbReference>